<dbReference type="Proteomes" id="UP000002254">
    <property type="component" value="Chromosome 8"/>
</dbReference>
<dbReference type="Pfam" id="PF20412">
    <property type="entry name" value="RALGAPB_N"/>
    <property type="match status" value="1"/>
</dbReference>
<evidence type="ECO:0000256" key="3">
    <source>
        <dbReference type="PROSITE-ProRule" id="PRU00165"/>
    </source>
</evidence>
<proteinExistence type="predicted"/>
<dbReference type="Pfam" id="PF02145">
    <property type="entry name" value="Rap_GAP"/>
    <property type="match status" value="1"/>
</dbReference>
<feature type="region of interest" description="Disordered" evidence="4">
    <location>
        <begin position="715"/>
        <end position="749"/>
    </location>
</feature>
<feature type="compositionally biased region" description="Basic and acidic residues" evidence="4">
    <location>
        <begin position="345"/>
        <end position="365"/>
    </location>
</feature>
<feature type="compositionally biased region" description="Polar residues" evidence="4">
    <location>
        <begin position="366"/>
        <end position="384"/>
    </location>
</feature>
<organism evidence="6 7">
    <name type="scientific">Canis lupus familiaris</name>
    <name type="common">Dog</name>
    <name type="synonym">Canis familiaris</name>
    <dbReference type="NCBI Taxonomy" id="9615"/>
    <lineage>
        <taxon>Eukaryota</taxon>
        <taxon>Metazoa</taxon>
        <taxon>Chordata</taxon>
        <taxon>Craniata</taxon>
        <taxon>Vertebrata</taxon>
        <taxon>Euteleostomi</taxon>
        <taxon>Mammalia</taxon>
        <taxon>Eutheria</taxon>
        <taxon>Laurasiatheria</taxon>
        <taxon>Carnivora</taxon>
        <taxon>Caniformia</taxon>
        <taxon>Canidae</taxon>
        <taxon>Canis</taxon>
    </lineage>
</organism>
<feature type="region of interest" description="Disordered" evidence="4">
    <location>
        <begin position="897"/>
        <end position="954"/>
    </location>
</feature>
<dbReference type="Ensembl" id="ENSCAFT00000081566.2">
    <property type="protein sequence ID" value="ENSCAFP00000056070.2"/>
    <property type="gene ID" value="ENSCAFG00000047285.2"/>
</dbReference>
<dbReference type="SUPFAM" id="SSF111347">
    <property type="entry name" value="Rap/Ran-GAP"/>
    <property type="match status" value="1"/>
</dbReference>
<dbReference type="GO" id="GO:0051056">
    <property type="term" value="P:regulation of small GTPase mediated signal transduction"/>
    <property type="evidence" value="ECO:0007669"/>
    <property type="project" value="InterPro"/>
</dbReference>
<dbReference type="OrthoDB" id="19311at2759"/>
<dbReference type="PANTHER" id="PTHR10063:SF3">
    <property type="entry name" value="RAL GTPASE-ACTIVATING PROTEIN SUBUNIT ALPHA-1"/>
    <property type="match status" value="1"/>
</dbReference>
<feature type="domain" description="Rap-GAP" evidence="5">
    <location>
        <begin position="1843"/>
        <end position="2051"/>
    </location>
</feature>
<reference evidence="6" key="2">
    <citation type="submission" date="2025-08" db="UniProtKB">
        <authorList>
            <consortium name="Ensembl"/>
        </authorList>
    </citation>
    <scope>IDENTIFICATION</scope>
</reference>
<evidence type="ECO:0000259" key="5">
    <source>
        <dbReference type="PROSITE" id="PS50085"/>
    </source>
</evidence>
<reference evidence="6 7" key="1">
    <citation type="journal article" date="2005" name="Nature">
        <title>Genome sequence, comparative analysis and haplotype structure of the domestic dog.</title>
        <authorList>
            <consortium name="Broad Sequencing Platform"/>
            <person name="Lindblad-Toh K."/>
            <person name="Wade C.M."/>
            <person name="Mikkelsen T.S."/>
            <person name="Karlsson E.K."/>
            <person name="Jaffe D.B."/>
            <person name="Kamal M."/>
            <person name="Clamp M."/>
            <person name="Chang J.L."/>
            <person name="Kulbokas E.J. III"/>
            <person name="Zody M.C."/>
            <person name="Mauceli E."/>
            <person name="Xie X."/>
            <person name="Breen M."/>
            <person name="Wayne R.K."/>
            <person name="Ostrander E.A."/>
            <person name="Ponting C.P."/>
            <person name="Galibert F."/>
            <person name="Smith D.R."/>
            <person name="DeJong P.J."/>
            <person name="Kirkness E."/>
            <person name="Alvarez P."/>
            <person name="Biagi T."/>
            <person name="Brockman W."/>
            <person name="Butler J."/>
            <person name="Chin C.W."/>
            <person name="Cook A."/>
            <person name="Cuff J."/>
            <person name="Daly M.J."/>
            <person name="DeCaprio D."/>
            <person name="Gnerre S."/>
            <person name="Grabherr M."/>
            <person name="Kellis M."/>
            <person name="Kleber M."/>
            <person name="Bardeleben C."/>
            <person name="Goodstadt L."/>
            <person name="Heger A."/>
            <person name="Hitte C."/>
            <person name="Kim L."/>
            <person name="Koepfli K.P."/>
            <person name="Parker H.G."/>
            <person name="Pollinger J.P."/>
            <person name="Searle S.M."/>
            <person name="Sutter N.B."/>
            <person name="Thomas R."/>
            <person name="Webber C."/>
            <person name="Baldwin J."/>
            <person name="Abebe A."/>
            <person name="Abouelleil A."/>
            <person name="Aftuck L."/>
            <person name="Ait-Zahra M."/>
            <person name="Aldredge T."/>
            <person name="Allen N."/>
            <person name="An P."/>
            <person name="Anderson S."/>
            <person name="Antoine C."/>
            <person name="Arachchi H."/>
            <person name="Aslam A."/>
            <person name="Ayotte L."/>
            <person name="Bachantsang P."/>
            <person name="Barry A."/>
            <person name="Bayul T."/>
            <person name="Benamara M."/>
            <person name="Berlin A."/>
            <person name="Bessette D."/>
            <person name="Blitshteyn B."/>
            <person name="Bloom T."/>
            <person name="Blye J."/>
            <person name="Boguslavskiy L."/>
            <person name="Bonnet C."/>
            <person name="Boukhgalter B."/>
            <person name="Brown A."/>
            <person name="Cahill P."/>
            <person name="Calixte N."/>
            <person name="Camarata J."/>
            <person name="Cheshatsang Y."/>
            <person name="Chu J."/>
            <person name="Citroen M."/>
            <person name="Collymore A."/>
            <person name="Cooke P."/>
            <person name="Dawoe T."/>
            <person name="Daza R."/>
            <person name="Decktor K."/>
            <person name="DeGray S."/>
            <person name="Dhargay N."/>
            <person name="Dooley K."/>
            <person name="Dooley K."/>
            <person name="Dorje P."/>
            <person name="Dorjee K."/>
            <person name="Dorris L."/>
            <person name="Duffey N."/>
            <person name="Dupes A."/>
            <person name="Egbiremolen O."/>
            <person name="Elong R."/>
            <person name="Falk J."/>
            <person name="Farina A."/>
            <person name="Faro S."/>
            <person name="Ferguson D."/>
            <person name="Ferreira P."/>
            <person name="Fisher S."/>
            <person name="FitzGerald M."/>
            <person name="Foley K."/>
            <person name="Foley C."/>
            <person name="Franke A."/>
            <person name="Friedrich D."/>
            <person name="Gage D."/>
            <person name="Garber M."/>
            <person name="Gearin G."/>
            <person name="Giannoukos G."/>
            <person name="Goode T."/>
            <person name="Goyette A."/>
            <person name="Graham J."/>
            <person name="Grandbois E."/>
            <person name="Gyaltsen K."/>
            <person name="Hafez N."/>
            <person name="Hagopian D."/>
            <person name="Hagos B."/>
            <person name="Hall J."/>
            <person name="Healy C."/>
            <person name="Hegarty R."/>
            <person name="Honan T."/>
            <person name="Horn A."/>
            <person name="Houde N."/>
            <person name="Hughes L."/>
            <person name="Hunnicutt L."/>
            <person name="Husby M."/>
            <person name="Jester B."/>
            <person name="Jones C."/>
            <person name="Kamat A."/>
            <person name="Kanga B."/>
            <person name="Kells C."/>
            <person name="Khazanovich D."/>
            <person name="Kieu A.C."/>
            <person name="Kisner P."/>
            <person name="Kumar M."/>
            <person name="Lance K."/>
            <person name="Landers T."/>
            <person name="Lara M."/>
            <person name="Lee W."/>
            <person name="Leger J.P."/>
            <person name="Lennon N."/>
            <person name="Leuper L."/>
            <person name="LeVine S."/>
            <person name="Liu J."/>
            <person name="Liu X."/>
            <person name="Lokyitsang Y."/>
            <person name="Lokyitsang T."/>
            <person name="Lui A."/>
            <person name="Macdonald J."/>
            <person name="Major J."/>
            <person name="Marabella R."/>
            <person name="Maru K."/>
            <person name="Matthews C."/>
            <person name="McDonough S."/>
            <person name="Mehta T."/>
            <person name="Meldrim J."/>
            <person name="Melnikov A."/>
            <person name="Meneus L."/>
            <person name="Mihalev A."/>
            <person name="Mihova T."/>
            <person name="Miller K."/>
            <person name="Mittelman R."/>
            <person name="Mlenga V."/>
            <person name="Mulrain L."/>
            <person name="Munson G."/>
            <person name="Navidi A."/>
            <person name="Naylor J."/>
            <person name="Nguyen T."/>
            <person name="Nguyen N."/>
            <person name="Nguyen C."/>
            <person name="Nguyen T."/>
            <person name="Nicol R."/>
            <person name="Norbu N."/>
            <person name="Norbu C."/>
            <person name="Novod N."/>
            <person name="Nyima T."/>
            <person name="Olandt P."/>
            <person name="O'Neill B."/>
            <person name="O'Neill K."/>
            <person name="Osman S."/>
            <person name="Oyono L."/>
            <person name="Patti C."/>
            <person name="Perrin D."/>
            <person name="Phunkhang P."/>
            <person name="Pierre F."/>
            <person name="Priest M."/>
            <person name="Rachupka A."/>
            <person name="Raghuraman S."/>
            <person name="Rameau R."/>
            <person name="Ray V."/>
            <person name="Raymond C."/>
            <person name="Rege F."/>
            <person name="Rise C."/>
            <person name="Rogers J."/>
            <person name="Rogov P."/>
            <person name="Sahalie J."/>
            <person name="Settipalli S."/>
            <person name="Sharpe T."/>
            <person name="Shea T."/>
            <person name="Sheehan M."/>
            <person name="Sherpa N."/>
            <person name="Shi J."/>
            <person name="Shih D."/>
            <person name="Sloan J."/>
            <person name="Smith C."/>
            <person name="Sparrow T."/>
            <person name="Stalker J."/>
            <person name="Stange-Thomann N."/>
            <person name="Stavropoulos S."/>
            <person name="Stone C."/>
            <person name="Stone S."/>
            <person name="Sykes S."/>
            <person name="Tchuinga P."/>
            <person name="Tenzing P."/>
            <person name="Tesfaye S."/>
            <person name="Thoulutsang D."/>
            <person name="Thoulutsang Y."/>
            <person name="Topham K."/>
            <person name="Topping I."/>
            <person name="Tsamla T."/>
            <person name="Vassiliev H."/>
            <person name="Venkataraman V."/>
            <person name="Vo A."/>
            <person name="Wangchuk T."/>
            <person name="Wangdi T."/>
            <person name="Weiand M."/>
            <person name="Wilkinson J."/>
            <person name="Wilson A."/>
            <person name="Yadav S."/>
            <person name="Yang S."/>
            <person name="Yang X."/>
            <person name="Young G."/>
            <person name="Yu Q."/>
            <person name="Zainoun J."/>
            <person name="Zembek L."/>
            <person name="Zimmer A."/>
            <person name="Lander E.S."/>
        </authorList>
    </citation>
    <scope>NUCLEOTIDE SEQUENCE [LARGE SCALE GENOMIC DNA]</scope>
    <source>
        <strain evidence="6">Boxer</strain>
    </source>
</reference>
<feature type="compositionally biased region" description="Polar residues" evidence="4">
    <location>
        <begin position="897"/>
        <end position="910"/>
    </location>
</feature>
<dbReference type="PROSITE" id="PS50085">
    <property type="entry name" value="RAPGAP"/>
    <property type="match status" value="1"/>
</dbReference>
<dbReference type="InterPro" id="IPR000331">
    <property type="entry name" value="Rap/Ran_GAP_dom"/>
</dbReference>
<sequence>MFSKKPHGDVKKSTQKVLDTKKDALTRLKHLRIVIENAESIDLKQFFDQHFSHIYYVFFENFVTIEASLKQKGHKSQREELDAILFIFEKILQLLPERIHQRWQFHSIGLILKKLLHTGNSLKIRREGVRLFLLWLQALQNNCSKEQLWMFSCLIPGFSALQSEYGPRTLDNLINPPLNLQETQVTIEEITPLVPPQSGDKGQEDLTSYFLEALLKYIVIQVKSLEWKNKENQERGFSFLFSHFKKYYLPYIFPNICKENSLYHPVLDIPQVRPKPHYVMIKKDAETNEAIYCTKEPFIKARVIVIRWLVSFWLEPKPHTGPHIPGMEGEVLPKNIQRAAASLVSREENKNDNADKADRTAEPEQSHSNTSTLTEREPSSSSLCSIDEEHLTDIEIVRRVFSSKRSNVNFVTEIFRQAFLLPICEAAAMRKVVKVYQEWIQQEEKPLFMQEPEEIAISSSDLPCIDSVTDHVISMEEGEKREEENGTDIVDHVRNSSWAKNGSYQDVLHNASEEIIEQNIRAGTQAVLQVFIINSSNIFLLEPANDIKNLLDEHTDMCKRILNIYRFMVVQVSMDKKTWEQMLLVLLRVTESVLKMPSQAFLQFQGKKNMTLAGRLAGPLFQTLIVAWIKANLNVYISRELWDDLLSVLSSLTYWEELATEWSLTMETLTKVLARNLYSLDLSDLPLDKLSEQKQKKHKGKGVGHEFQKVSVDKSFSRGWSRDQPGQAPMRQRSATTTGSPGTEKARSIVRQKTVAMRSRSIGECALPSAYIRSAKSAPVLIHTSKPFLPDIVLTPLSDELSDIDDAQILPRPTRVRHFSQSEDTGNEVFGALNEEQPLPRSSSTSDILEPFTVERAKVNKEDMSPKLPPLNSDIGSSNVNVPDLMDEFIAERLRSGNASSMTRRGSSPGSLEIPKDLPDILNKQNQMRPIDDPGVPSEWTSPASAGSSDLISSDSHSDSFSAFQYDGRKFDNFGFGADTGIIPSADVDSGSGHHQSAEEQEVASLTTLQIDSETSSLNQQAFSAEVATVTGSESASPVHSALGSRSQTPSPSTLNIDHMEQKDLQLDEKLHHSVLQTPDDLEISEFPSECCSVMAGGTLTGWHADVATVMWRRMLGILGDVNAIMDPEIHAQVFDYLCELWQNLAKIRDNLGISTDNLTSPSPPVLIPPLRILTPWLFKATMLTDKYKQGKLHAYKLICNTMKRRQDVSPNRDFLTHFYNIMHCGLLHIDQIVNTIIKHCSPQFFSLGLPGATMLIMDFIVAAGRVASSAFLNAPRVEAQVLLGSLVCFPNLYCELPALHPNIPDIAVSQFTDVKELIIKTVLSSARDEPSGPARCVALCSLGIWICEELVHESHHPQIKEALNVICVSLKFTNKTVAHVACNMLHMLVHYVPRLQVYQPDSPLKIIQILIATITHLLPSTEASSYEMDKRLVVSLLLCLLDWIMALPLKTLLQPIHATGAENDKIEKSVLNCIYKVLHGCVYGAQCFSNPRYFPMSLSDLASVDYDPFMHLESLKEPEPLHSPDSERSSKLQPVTEVKTQMQQGLISIAARTVITHLVNHLGHYPMSGGPAMLTSQVCENHDNHYSESTELSPELFESPNIQFFVLNNTTLVSCIQIRSEESIPGGGLSAGLASANSNVRIIVRDLSGKYSWDSAILYGPPPVSGLSEPTSLILSLSRQEKPEEPPTSNECLEDITVNDGISLQFKRGFRETVPTWDTIRDEEDVLDELLQYLGITSPECLQRTGISLNIPAPQPVCISEKQENDVINAILKQHTEEKEFVEKHFNDLNMKAVEQDEPTPQKPQSAFYYCRLLLSILGMNSWDKRRSFHLLKKNEKLLRELRNLDSRQCRETHKIAVFYVAEGQEDKHSILTNTGGSQAYEDFVAGLGWEVNLTNHCGFMGGLQKNKSTGLTTPYFATSTVEVIFHVSTRMPSDTDDSLTKKLRHLGNDEVHIVWSEHTRDYRRGIIPTEFGDVLIIIYPMKNHMFSIQIMKKPEVPFFGPLFDGAIVNGKVLPIMVRATAINASRALKSLIPLYQNFYEERARYLQTIVQHHLEPTTFEDFAAQVFSPAPYHHLPSDADH</sequence>
<feature type="region of interest" description="Disordered" evidence="4">
    <location>
        <begin position="342"/>
        <end position="384"/>
    </location>
</feature>
<keyword evidence="2" id="KW-0597">Phosphoprotein</keyword>
<evidence type="ECO:0000313" key="7">
    <source>
        <dbReference type="Proteomes" id="UP000002254"/>
    </source>
</evidence>
<feature type="region of interest" description="Disordered" evidence="4">
    <location>
        <begin position="1034"/>
        <end position="1054"/>
    </location>
</feature>
<dbReference type="InterPro" id="IPR046859">
    <property type="entry name" value="RGPA/RALGAPB_N"/>
</dbReference>
<name>A0A8P0P5D8_CANLF</name>
<protein>
    <submittedName>
        <fullName evidence="6">Ral GTPase activating protein catalytic subunit alpha 1</fullName>
    </submittedName>
</protein>
<keyword evidence="1 3" id="KW-0343">GTPase activation</keyword>
<dbReference type="PANTHER" id="PTHR10063">
    <property type="entry name" value="TUBERIN"/>
    <property type="match status" value="1"/>
</dbReference>
<dbReference type="InterPro" id="IPR027107">
    <property type="entry name" value="Tuberin/Ral-act_asu"/>
</dbReference>
<dbReference type="Gene3D" id="3.40.50.11210">
    <property type="entry name" value="Rap/Ran-GAP"/>
    <property type="match status" value="1"/>
</dbReference>
<feature type="compositionally biased region" description="Low complexity" evidence="4">
    <location>
        <begin position="942"/>
        <end position="954"/>
    </location>
</feature>
<evidence type="ECO:0000256" key="4">
    <source>
        <dbReference type="SAM" id="MobiDB-lite"/>
    </source>
</evidence>
<dbReference type="GO" id="GO:0005096">
    <property type="term" value="F:GTPase activator activity"/>
    <property type="evidence" value="ECO:0007669"/>
    <property type="project" value="UniProtKB-UniRule"/>
</dbReference>
<accession>A0A8P0P5D8</accession>
<dbReference type="InterPro" id="IPR016024">
    <property type="entry name" value="ARM-type_fold"/>
</dbReference>
<evidence type="ECO:0000256" key="2">
    <source>
        <dbReference type="ARBA" id="ARBA00022553"/>
    </source>
</evidence>
<evidence type="ECO:0000313" key="6">
    <source>
        <dbReference type="Ensembl" id="ENSCAFP00000056070.2"/>
    </source>
</evidence>
<dbReference type="GO" id="GO:0005634">
    <property type="term" value="C:nucleus"/>
    <property type="evidence" value="ECO:0007669"/>
    <property type="project" value="InterPro"/>
</dbReference>
<gene>
    <name evidence="6" type="primary">RALGAPA1</name>
</gene>
<dbReference type="FunFam" id="3.40.50.11210:FF:000001">
    <property type="entry name" value="Ral GTPase-activating protein subunit alpha-1 isoform 1"/>
    <property type="match status" value="1"/>
</dbReference>
<evidence type="ECO:0000256" key="1">
    <source>
        <dbReference type="ARBA" id="ARBA00022468"/>
    </source>
</evidence>
<dbReference type="InterPro" id="IPR035974">
    <property type="entry name" value="Rap/Ran-GAP_sf"/>
</dbReference>
<dbReference type="SUPFAM" id="SSF48371">
    <property type="entry name" value="ARM repeat"/>
    <property type="match status" value="1"/>
</dbReference>